<keyword evidence="1" id="KW-0812">Transmembrane</keyword>
<evidence type="ECO:0000313" key="2">
    <source>
        <dbReference type="EMBL" id="CAG6448169.1"/>
    </source>
</evidence>
<dbReference type="EMBL" id="HBUE01010535">
    <property type="protein sequence ID" value="CAG6448169.1"/>
    <property type="molecule type" value="Transcribed_RNA"/>
</dbReference>
<dbReference type="EMBL" id="HBUE01010537">
    <property type="protein sequence ID" value="CAG6448173.1"/>
    <property type="molecule type" value="Transcribed_RNA"/>
</dbReference>
<reference evidence="2" key="1">
    <citation type="submission" date="2021-05" db="EMBL/GenBank/DDBJ databases">
        <authorList>
            <person name="Alioto T."/>
            <person name="Alioto T."/>
            <person name="Gomez Garrido J."/>
        </authorList>
    </citation>
    <scope>NUCLEOTIDE SEQUENCE</scope>
</reference>
<protein>
    <submittedName>
        <fullName evidence="2">(northern house mosquito) hypothetical protein</fullName>
    </submittedName>
</protein>
<accession>A0A8D8EWE2</accession>
<sequence>MILKLIQICFFICFINQSDNPQILTSLFPSLTIPPLHRRVRLVGLSIFVLLAVLLLRSTILLLDVLFCRRRLGRIRRPRRALFIPLAVVDGRILLLQLLVVQVLVRVGGNLRLRVGSDVGV</sequence>
<proteinExistence type="predicted"/>
<feature type="transmembrane region" description="Helical" evidence="1">
    <location>
        <begin position="45"/>
        <end position="69"/>
    </location>
</feature>
<keyword evidence="1" id="KW-1133">Transmembrane helix</keyword>
<organism evidence="2">
    <name type="scientific">Culex pipiens</name>
    <name type="common">House mosquito</name>
    <dbReference type="NCBI Taxonomy" id="7175"/>
    <lineage>
        <taxon>Eukaryota</taxon>
        <taxon>Metazoa</taxon>
        <taxon>Ecdysozoa</taxon>
        <taxon>Arthropoda</taxon>
        <taxon>Hexapoda</taxon>
        <taxon>Insecta</taxon>
        <taxon>Pterygota</taxon>
        <taxon>Neoptera</taxon>
        <taxon>Endopterygota</taxon>
        <taxon>Diptera</taxon>
        <taxon>Nematocera</taxon>
        <taxon>Culicoidea</taxon>
        <taxon>Culicidae</taxon>
        <taxon>Culicinae</taxon>
        <taxon>Culicini</taxon>
        <taxon>Culex</taxon>
        <taxon>Culex</taxon>
    </lineage>
</organism>
<dbReference type="EMBL" id="HBUE01010536">
    <property type="protein sequence ID" value="CAG6448171.1"/>
    <property type="molecule type" value="Transcribed_RNA"/>
</dbReference>
<feature type="transmembrane region" description="Helical" evidence="1">
    <location>
        <begin position="81"/>
        <end position="105"/>
    </location>
</feature>
<evidence type="ECO:0000256" key="1">
    <source>
        <dbReference type="SAM" id="Phobius"/>
    </source>
</evidence>
<dbReference type="AlphaFoldDB" id="A0A8D8EWE2"/>
<keyword evidence="1" id="KW-0472">Membrane</keyword>
<name>A0A8D8EWE2_CULPI</name>
<dbReference type="EMBL" id="HBUE01010538">
    <property type="protein sequence ID" value="CAG6448175.1"/>
    <property type="molecule type" value="Transcribed_RNA"/>
</dbReference>
<dbReference type="EMBL" id="HBUE01010539">
    <property type="protein sequence ID" value="CAG6448177.1"/>
    <property type="molecule type" value="Transcribed_RNA"/>
</dbReference>